<organism evidence="2 3">
    <name type="scientific">Ladona fulva</name>
    <name type="common">Scarce chaser dragonfly</name>
    <name type="synonym">Libellula fulva</name>
    <dbReference type="NCBI Taxonomy" id="123851"/>
    <lineage>
        <taxon>Eukaryota</taxon>
        <taxon>Metazoa</taxon>
        <taxon>Ecdysozoa</taxon>
        <taxon>Arthropoda</taxon>
        <taxon>Hexapoda</taxon>
        <taxon>Insecta</taxon>
        <taxon>Pterygota</taxon>
        <taxon>Palaeoptera</taxon>
        <taxon>Odonata</taxon>
        <taxon>Epiprocta</taxon>
        <taxon>Anisoptera</taxon>
        <taxon>Libelluloidea</taxon>
        <taxon>Libellulidae</taxon>
        <taxon>Ladona</taxon>
    </lineage>
</organism>
<dbReference type="SMART" id="SM00564">
    <property type="entry name" value="PQQ"/>
    <property type="match status" value="2"/>
</dbReference>
<keyword evidence="3" id="KW-1185">Reference proteome</keyword>
<dbReference type="PANTHER" id="PTHR44394">
    <property type="entry name" value="BETA-ALANINE-ACTIVATING ENZYME"/>
    <property type="match status" value="1"/>
</dbReference>
<feature type="domain" description="Pyrrolo-quinoline quinone repeat" evidence="1">
    <location>
        <begin position="30"/>
        <end position="141"/>
    </location>
</feature>
<dbReference type="PANTHER" id="PTHR44394:SF1">
    <property type="entry name" value="BETA-ALANINE-ACTIVATING ENZYME"/>
    <property type="match status" value="1"/>
</dbReference>
<dbReference type="Proteomes" id="UP000792457">
    <property type="component" value="Unassembled WGS sequence"/>
</dbReference>
<dbReference type="OrthoDB" id="408177at2759"/>
<dbReference type="Pfam" id="PF13360">
    <property type="entry name" value="PQQ_2"/>
    <property type="match status" value="1"/>
</dbReference>
<dbReference type="InterPro" id="IPR015943">
    <property type="entry name" value="WD40/YVTN_repeat-like_dom_sf"/>
</dbReference>
<dbReference type="SUPFAM" id="SSF50998">
    <property type="entry name" value="Quinoprotein alcohol dehydrogenase-like"/>
    <property type="match status" value="1"/>
</dbReference>
<dbReference type="InterPro" id="IPR002372">
    <property type="entry name" value="PQQ_rpt_dom"/>
</dbReference>
<sequence>MWSFVSGNMIKSSPVLVNNGLAVAFGSYDEYLYCVNAQNGELVWKVKPGLGAIYSSPCLVLKNVMGIDQSNVSTEDTLLSTGVILIGTLGGTCAAVSEMDGRILWSHDIQAPVFTSSLNYNSRALFSSVKGKVKCFLTNSGEERYKRKFGYHLYIPYISLYLR</sequence>
<dbReference type="InterPro" id="IPR011047">
    <property type="entry name" value="Quinoprotein_ADH-like_sf"/>
</dbReference>
<reference evidence="2" key="1">
    <citation type="submission" date="2013-04" db="EMBL/GenBank/DDBJ databases">
        <authorList>
            <person name="Qu J."/>
            <person name="Murali S.C."/>
            <person name="Bandaranaike D."/>
            <person name="Bellair M."/>
            <person name="Blankenburg K."/>
            <person name="Chao H."/>
            <person name="Dinh H."/>
            <person name="Doddapaneni H."/>
            <person name="Downs B."/>
            <person name="Dugan-Rocha S."/>
            <person name="Elkadiri S."/>
            <person name="Gnanaolivu R.D."/>
            <person name="Hernandez B."/>
            <person name="Javaid M."/>
            <person name="Jayaseelan J.C."/>
            <person name="Lee S."/>
            <person name="Li M."/>
            <person name="Ming W."/>
            <person name="Munidasa M."/>
            <person name="Muniz J."/>
            <person name="Nguyen L."/>
            <person name="Ongeri F."/>
            <person name="Osuji N."/>
            <person name="Pu L.-L."/>
            <person name="Puazo M."/>
            <person name="Qu C."/>
            <person name="Quiroz J."/>
            <person name="Raj R."/>
            <person name="Weissenberger G."/>
            <person name="Xin Y."/>
            <person name="Zou X."/>
            <person name="Han Y."/>
            <person name="Richards S."/>
            <person name="Worley K."/>
            <person name="Muzny D."/>
            <person name="Gibbs R."/>
        </authorList>
    </citation>
    <scope>NUCLEOTIDE SEQUENCE</scope>
    <source>
        <strain evidence="2">Sampled in the wild</strain>
    </source>
</reference>
<accession>A0A8K0KUB7</accession>
<evidence type="ECO:0000259" key="1">
    <source>
        <dbReference type="Pfam" id="PF13360"/>
    </source>
</evidence>
<dbReference type="Gene3D" id="2.130.10.10">
    <property type="entry name" value="YVTN repeat-like/Quinoprotein amine dehydrogenase"/>
    <property type="match status" value="1"/>
</dbReference>
<dbReference type="EMBL" id="KZ310268">
    <property type="protein sequence ID" value="KAG8239906.1"/>
    <property type="molecule type" value="Genomic_DNA"/>
</dbReference>
<name>A0A8K0KUB7_LADFU</name>
<evidence type="ECO:0000313" key="3">
    <source>
        <dbReference type="Proteomes" id="UP000792457"/>
    </source>
</evidence>
<protein>
    <recommendedName>
        <fullName evidence="1">Pyrrolo-quinoline quinone repeat domain-containing protein</fullName>
    </recommendedName>
</protein>
<proteinExistence type="predicted"/>
<comment type="caution">
    <text evidence="2">The sequence shown here is derived from an EMBL/GenBank/DDBJ whole genome shotgun (WGS) entry which is preliminary data.</text>
</comment>
<evidence type="ECO:0000313" key="2">
    <source>
        <dbReference type="EMBL" id="KAG8239906.1"/>
    </source>
</evidence>
<dbReference type="InterPro" id="IPR018391">
    <property type="entry name" value="PQQ_b-propeller_rpt"/>
</dbReference>
<gene>
    <name evidence="2" type="ORF">J437_LFUL018937</name>
</gene>
<reference evidence="2" key="2">
    <citation type="submission" date="2017-10" db="EMBL/GenBank/DDBJ databases">
        <title>Ladona fulva Genome sequencing and assembly.</title>
        <authorList>
            <person name="Murali S."/>
            <person name="Richards S."/>
            <person name="Bandaranaike D."/>
            <person name="Bellair M."/>
            <person name="Blankenburg K."/>
            <person name="Chao H."/>
            <person name="Dinh H."/>
            <person name="Doddapaneni H."/>
            <person name="Dugan-Rocha S."/>
            <person name="Elkadiri S."/>
            <person name="Gnanaolivu R."/>
            <person name="Hernandez B."/>
            <person name="Skinner E."/>
            <person name="Javaid M."/>
            <person name="Lee S."/>
            <person name="Li M."/>
            <person name="Ming W."/>
            <person name="Munidasa M."/>
            <person name="Muniz J."/>
            <person name="Nguyen L."/>
            <person name="Hughes D."/>
            <person name="Osuji N."/>
            <person name="Pu L.-L."/>
            <person name="Puazo M."/>
            <person name="Qu C."/>
            <person name="Quiroz J."/>
            <person name="Raj R."/>
            <person name="Weissenberger G."/>
            <person name="Xin Y."/>
            <person name="Zou X."/>
            <person name="Han Y."/>
            <person name="Worley K."/>
            <person name="Muzny D."/>
            <person name="Gibbs R."/>
        </authorList>
    </citation>
    <scope>NUCLEOTIDE SEQUENCE</scope>
    <source>
        <strain evidence="2">Sampled in the wild</strain>
    </source>
</reference>
<dbReference type="InterPro" id="IPR052091">
    <property type="entry name" value="Beta-ala_Activ/Resist"/>
</dbReference>
<dbReference type="GO" id="GO:0043041">
    <property type="term" value="P:amino acid activation for nonribosomal peptide biosynthetic process"/>
    <property type="evidence" value="ECO:0007669"/>
    <property type="project" value="TreeGrafter"/>
</dbReference>
<dbReference type="AlphaFoldDB" id="A0A8K0KUB7"/>